<keyword evidence="16" id="KW-1185">Reference proteome</keyword>
<evidence type="ECO:0000256" key="4">
    <source>
        <dbReference type="ARBA" id="ARBA00022777"/>
    </source>
</evidence>
<keyword evidence="9" id="KW-0727">SH2 domain</keyword>
<dbReference type="GO" id="GO:0002009">
    <property type="term" value="P:morphogenesis of an epithelium"/>
    <property type="evidence" value="ECO:0007669"/>
    <property type="project" value="UniProtKB-ARBA"/>
</dbReference>
<dbReference type="AlphaFoldDB" id="A0A1I8PCB8"/>
<evidence type="ECO:0000259" key="13">
    <source>
        <dbReference type="PROSITE" id="PS50001"/>
    </source>
</evidence>
<feature type="repeat" description="ANK" evidence="8">
    <location>
        <begin position="149"/>
        <end position="181"/>
    </location>
</feature>
<dbReference type="GO" id="GO:0004715">
    <property type="term" value="F:non-membrane spanning protein tyrosine kinase activity"/>
    <property type="evidence" value="ECO:0007669"/>
    <property type="project" value="UniProtKB-EC"/>
</dbReference>
<dbReference type="SMART" id="SM00252">
    <property type="entry name" value="SH2"/>
    <property type="match status" value="2"/>
</dbReference>
<accession>A0A1I8PCB8</accession>
<dbReference type="Proteomes" id="UP000095300">
    <property type="component" value="Unassembled WGS sequence"/>
</dbReference>
<name>A0A1I8PCB8_STOCA</name>
<dbReference type="InterPro" id="IPR036770">
    <property type="entry name" value="Ankyrin_rpt-contain_sf"/>
</dbReference>
<gene>
    <name evidence="15" type="primary">106087990</name>
</gene>
<feature type="domain" description="SH2" evidence="13">
    <location>
        <begin position="284"/>
        <end position="402"/>
    </location>
</feature>
<dbReference type="STRING" id="35570.A0A1I8PCB8"/>
<evidence type="ECO:0000256" key="8">
    <source>
        <dbReference type="PROSITE-ProRule" id="PRU00023"/>
    </source>
</evidence>
<dbReference type="InterPro" id="IPR036860">
    <property type="entry name" value="SH2_dom_sf"/>
</dbReference>
<dbReference type="PANTHER" id="PTHR24418">
    <property type="entry name" value="TYROSINE-PROTEIN KINASE"/>
    <property type="match status" value="1"/>
</dbReference>
<dbReference type="SMART" id="SM00248">
    <property type="entry name" value="ANK"/>
    <property type="match status" value="4"/>
</dbReference>
<keyword evidence="6 11" id="KW-0829">Tyrosine-protein kinase</keyword>
<keyword evidence="3 10" id="KW-0547">Nucleotide-binding</keyword>
<dbReference type="InterPro" id="IPR050198">
    <property type="entry name" value="Non-receptor_tyrosine_kinases"/>
</dbReference>
<evidence type="ECO:0000313" key="16">
    <source>
        <dbReference type="Proteomes" id="UP000095300"/>
    </source>
</evidence>
<dbReference type="GO" id="GO:0007165">
    <property type="term" value="P:signal transduction"/>
    <property type="evidence" value="ECO:0007669"/>
    <property type="project" value="UniProtKB-ARBA"/>
</dbReference>
<dbReference type="KEGG" id="scac:106087990"/>
<sequence length="982" mass="111124">MNRDENLCWFHGRISREAAEEICKNDGDDGTFIVRESNTAEGDFVLTLLHEGEVCHYQIRRHGEDAFFSIEDKVKILHGLDTLVEYYQQAANGLVTKLTKFIRKDPPPNETRSHGHTNLLHRAVINNNHIVVSELLKCGYRNVDAKNQEGMTAIHLASLHSDETMLNLLLNAGVNVNCMDTDNYMPLHYASRHQPGSFIRRLIAAQANVQGRNIRNGYVPLHEAAKHGNLEAVKELLLVNVPLLPRTSMGEFPIDLAKEANHEEVVQFLEAYKLKPANTFKSQWYHGTLSREEAVKVVMDYATNLKQSVERTQEPSTSSAKNTSEKIDPSGCFLVRFSERKTVGSGYVLTLLFDGIVKNFIISQSSKFLYIDDGPFLPTLEHLVEHFMRFADGLPVNLKYPVLPKPKPPLPLFSTMPRTPKKSSIANQHTSPQSQLPTKSPAIDVPKPFPTLSTIHHHNNNKKKSKEQTTSVFSTLRLKSPKKSNLLESMSTLRKSKLKVKSISCHDKPHNFTNEEELKQAATLLKNLSFSTDFSVLNTNAGDNNNSAHEFYNVPTNNAAISTEAHQEFLNAKLKLECKTEEEVDYFTKSDVLIANERHMANESAIPIKPNANGYIPTVDIRVFTECPTHDDYISKDDLEASAAELREFSHNPERLDSLISTNSNDSEMLRYLNRQSSTTSTNTLESVPGSSKANYLISCKSLILESIIGEGEFGSVYRGFLKQGTGSEERKREVAIKTLRDEQCRTNKKEFLREASVMIRLKHHCIVQLIGISKGDTLMMVQELVPLGSMLHYILEYKAKINPNYELKLWASQIACGMQYLEQHHFVHRDLAARNILLASRNQAKISDFGLSRALGNDNECYQASQGGKWPIKWYAPESFNNGIFSHSSDVWSFGITLWEMFSLGEPPYGDIRGVEAIKLIENGQRLPQPPLCPGHIYEIMLSCWNYKAKDRPTFRFLTEFFARDPDYQNILELVKTEHIS</sequence>
<dbReference type="Gene3D" id="3.30.200.20">
    <property type="entry name" value="Phosphorylase Kinase, domain 1"/>
    <property type="match status" value="1"/>
</dbReference>
<dbReference type="Pfam" id="PF12796">
    <property type="entry name" value="Ank_2"/>
    <property type="match status" value="1"/>
</dbReference>
<dbReference type="Pfam" id="PF07714">
    <property type="entry name" value="PK_Tyr_Ser-Thr"/>
    <property type="match status" value="1"/>
</dbReference>
<dbReference type="SUPFAM" id="SSF48403">
    <property type="entry name" value="Ankyrin repeat"/>
    <property type="match status" value="1"/>
</dbReference>
<protein>
    <recommendedName>
        <fullName evidence="11">Tyrosine-protein kinase</fullName>
        <ecNumber evidence="11">2.7.10.2</ecNumber>
    </recommendedName>
</protein>
<feature type="binding site" evidence="10">
    <location>
        <position position="738"/>
    </location>
    <ligand>
        <name>ATP</name>
        <dbReference type="ChEBI" id="CHEBI:30616"/>
    </ligand>
</feature>
<evidence type="ECO:0000313" key="15">
    <source>
        <dbReference type="EnsemblMetazoa" id="SCAU006782-PB"/>
    </source>
</evidence>
<dbReference type="Gene3D" id="1.25.40.20">
    <property type="entry name" value="Ankyrin repeat-containing domain"/>
    <property type="match status" value="1"/>
</dbReference>
<evidence type="ECO:0000256" key="5">
    <source>
        <dbReference type="ARBA" id="ARBA00022840"/>
    </source>
</evidence>
<dbReference type="SUPFAM" id="SSF55550">
    <property type="entry name" value="SH2 domain"/>
    <property type="match status" value="2"/>
</dbReference>
<evidence type="ECO:0000256" key="6">
    <source>
        <dbReference type="ARBA" id="ARBA00023137"/>
    </source>
</evidence>
<dbReference type="InterPro" id="IPR035061">
    <property type="entry name" value="Shark-like_SH2_N"/>
</dbReference>
<dbReference type="EnsemblMetazoa" id="SCAU006782-RA">
    <property type="protein sequence ID" value="SCAU006782-PA"/>
    <property type="gene ID" value="SCAU006782"/>
</dbReference>
<keyword evidence="8" id="KW-0040">ANK repeat</keyword>
<proteinExistence type="inferred from homology"/>
<dbReference type="PROSITE" id="PS50297">
    <property type="entry name" value="ANK_REP_REGION"/>
    <property type="match status" value="2"/>
</dbReference>
<dbReference type="InterPro" id="IPR002110">
    <property type="entry name" value="Ankyrin_rpt"/>
</dbReference>
<feature type="compositionally biased region" description="Basic residues" evidence="12">
    <location>
        <begin position="455"/>
        <end position="465"/>
    </location>
</feature>
<reference evidence="16" key="1">
    <citation type="submission" date="2015-05" db="EMBL/GenBank/DDBJ databases">
        <authorList>
            <person name="Wilson R.K."/>
            <person name="Warren W.C."/>
            <person name="Olafson P."/>
        </authorList>
    </citation>
    <scope>NUCLEOTIDE SEQUENCE [LARGE SCALE GENOMIC DNA]</scope>
    <source>
        <strain evidence="16">USDA</strain>
    </source>
</reference>
<dbReference type="PROSITE" id="PS00107">
    <property type="entry name" value="PROTEIN_KINASE_ATP"/>
    <property type="match status" value="1"/>
</dbReference>
<evidence type="ECO:0000256" key="12">
    <source>
        <dbReference type="SAM" id="MobiDB-lite"/>
    </source>
</evidence>
<reference evidence="15" key="2">
    <citation type="submission" date="2020-05" db="UniProtKB">
        <authorList>
            <consortium name="EnsemblMetazoa"/>
        </authorList>
    </citation>
    <scope>IDENTIFICATION</scope>
    <source>
        <strain evidence="15">USDA</strain>
    </source>
</reference>
<dbReference type="PROSITE" id="PS50088">
    <property type="entry name" value="ANK_REPEAT"/>
    <property type="match status" value="2"/>
</dbReference>
<dbReference type="GO" id="GO:0005524">
    <property type="term" value="F:ATP binding"/>
    <property type="evidence" value="ECO:0007669"/>
    <property type="project" value="UniProtKB-UniRule"/>
</dbReference>
<keyword evidence="4 11" id="KW-0418">Kinase</keyword>
<feature type="repeat" description="ANK" evidence="8">
    <location>
        <begin position="216"/>
        <end position="237"/>
    </location>
</feature>
<evidence type="ECO:0000256" key="11">
    <source>
        <dbReference type="RuleBase" id="RU362096"/>
    </source>
</evidence>
<dbReference type="InterPro" id="IPR001245">
    <property type="entry name" value="Ser-Thr/Tyr_kinase_cat_dom"/>
</dbReference>
<dbReference type="PRINTS" id="PR00401">
    <property type="entry name" value="SH2DOMAIN"/>
</dbReference>
<dbReference type="PROSITE" id="PS50011">
    <property type="entry name" value="PROTEIN_KINASE_DOM"/>
    <property type="match status" value="1"/>
</dbReference>
<dbReference type="InterPro" id="IPR011009">
    <property type="entry name" value="Kinase-like_dom_sf"/>
</dbReference>
<dbReference type="Pfam" id="PF00023">
    <property type="entry name" value="Ank"/>
    <property type="match status" value="1"/>
</dbReference>
<feature type="region of interest" description="Disordered" evidence="12">
    <location>
        <begin position="413"/>
        <end position="471"/>
    </location>
</feature>
<dbReference type="InterPro" id="IPR000719">
    <property type="entry name" value="Prot_kinase_dom"/>
</dbReference>
<dbReference type="OrthoDB" id="67310at2759"/>
<evidence type="ECO:0000256" key="2">
    <source>
        <dbReference type="ARBA" id="ARBA00022679"/>
    </source>
</evidence>
<comment type="similarity">
    <text evidence="11">Belongs to the protein kinase superfamily. Tyr protein kinase family.</text>
</comment>
<dbReference type="InterPro" id="IPR000980">
    <property type="entry name" value="SH2"/>
</dbReference>
<dbReference type="EnsemblMetazoa" id="SCAU006782-RC">
    <property type="protein sequence ID" value="SCAU006782-PC"/>
    <property type="gene ID" value="SCAU006782"/>
</dbReference>
<dbReference type="Gene3D" id="1.10.510.10">
    <property type="entry name" value="Transferase(Phosphotransferase) domain 1"/>
    <property type="match status" value="1"/>
</dbReference>
<evidence type="ECO:0000256" key="7">
    <source>
        <dbReference type="ARBA" id="ARBA00051245"/>
    </source>
</evidence>
<dbReference type="PROSITE" id="PS00109">
    <property type="entry name" value="PROTEIN_KINASE_TYR"/>
    <property type="match status" value="1"/>
</dbReference>
<dbReference type="InterPro" id="IPR008266">
    <property type="entry name" value="Tyr_kinase_AS"/>
</dbReference>
<dbReference type="Gene3D" id="3.30.505.10">
    <property type="entry name" value="SH2 domain"/>
    <property type="match status" value="2"/>
</dbReference>
<dbReference type="PROSITE" id="PS50001">
    <property type="entry name" value="SH2"/>
    <property type="match status" value="2"/>
</dbReference>
<organism evidence="15 16">
    <name type="scientific">Stomoxys calcitrans</name>
    <name type="common">Stable fly</name>
    <name type="synonym">Conops calcitrans</name>
    <dbReference type="NCBI Taxonomy" id="35570"/>
    <lineage>
        <taxon>Eukaryota</taxon>
        <taxon>Metazoa</taxon>
        <taxon>Ecdysozoa</taxon>
        <taxon>Arthropoda</taxon>
        <taxon>Hexapoda</taxon>
        <taxon>Insecta</taxon>
        <taxon>Pterygota</taxon>
        <taxon>Neoptera</taxon>
        <taxon>Endopterygota</taxon>
        <taxon>Diptera</taxon>
        <taxon>Brachycera</taxon>
        <taxon>Muscomorpha</taxon>
        <taxon>Muscoidea</taxon>
        <taxon>Muscidae</taxon>
        <taxon>Stomoxys</taxon>
    </lineage>
</organism>
<feature type="domain" description="SH2" evidence="13">
    <location>
        <begin position="9"/>
        <end position="102"/>
    </location>
</feature>
<dbReference type="Pfam" id="PF00017">
    <property type="entry name" value="SH2"/>
    <property type="match status" value="2"/>
</dbReference>
<dbReference type="EnsemblMetazoa" id="SCAU006782-RB">
    <property type="protein sequence ID" value="SCAU006782-PB"/>
    <property type="gene ID" value="SCAU006782"/>
</dbReference>
<dbReference type="CDD" id="cd10347">
    <property type="entry name" value="SH2_Nterm_shark_like"/>
    <property type="match status" value="1"/>
</dbReference>
<feature type="compositionally biased region" description="Polar residues" evidence="12">
    <location>
        <begin position="422"/>
        <end position="438"/>
    </location>
</feature>
<evidence type="ECO:0000256" key="9">
    <source>
        <dbReference type="PROSITE-ProRule" id="PRU00191"/>
    </source>
</evidence>
<dbReference type="GO" id="GO:0071944">
    <property type="term" value="C:cell periphery"/>
    <property type="evidence" value="ECO:0007669"/>
    <property type="project" value="UniProtKB-ARBA"/>
</dbReference>
<dbReference type="EC" id="2.7.10.2" evidence="11"/>
<evidence type="ECO:0000256" key="3">
    <source>
        <dbReference type="ARBA" id="ARBA00022741"/>
    </source>
</evidence>
<feature type="domain" description="Protein kinase" evidence="14">
    <location>
        <begin position="703"/>
        <end position="963"/>
    </location>
</feature>
<dbReference type="InterPro" id="IPR017441">
    <property type="entry name" value="Protein_kinase_ATP_BS"/>
</dbReference>
<dbReference type="SUPFAM" id="SSF56112">
    <property type="entry name" value="Protein kinase-like (PK-like)"/>
    <property type="match status" value="1"/>
</dbReference>
<dbReference type="PRINTS" id="PR00109">
    <property type="entry name" value="TYRKINASE"/>
</dbReference>
<dbReference type="FunFam" id="1.10.510.10:FF:000027">
    <property type="entry name" value="Receptor protein-tyrosine kinase"/>
    <property type="match status" value="1"/>
</dbReference>
<keyword evidence="2 11" id="KW-0808">Transferase</keyword>
<keyword evidence="1" id="KW-0597">Phosphoprotein</keyword>
<evidence type="ECO:0000256" key="10">
    <source>
        <dbReference type="PROSITE-ProRule" id="PRU10141"/>
    </source>
</evidence>
<comment type="catalytic activity">
    <reaction evidence="7 11">
        <text>L-tyrosyl-[protein] + ATP = O-phospho-L-tyrosyl-[protein] + ADP + H(+)</text>
        <dbReference type="Rhea" id="RHEA:10596"/>
        <dbReference type="Rhea" id="RHEA-COMP:10136"/>
        <dbReference type="Rhea" id="RHEA-COMP:20101"/>
        <dbReference type="ChEBI" id="CHEBI:15378"/>
        <dbReference type="ChEBI" id="CHEBI:30616"/>
        <dbReference type="ChEBI" id="CHEBI:46858"/>
        <dbReference type="ChEBI" id="CHEBI:61978"/>
        <dbReference type="ChEBI" id="CHEBI:456216"/>
        <dbReference type="EC" id="2.7.10.2"/>
    </reaction>
</comment>
<evidence type="ECO:0000259" key="14">
    <source>
        <dbReference type="PROSITE" id="PS50011"/>
    </source>
</evidence>
<dbReference type="VEuPathDB" id="VectorBase:SCAU006782"/>
<evidence type="ECO:0000256" key="1">
    <source>
        <dbReference type="ARBA" id="ARBA00022553"/>
    </source>
</evidence>
<keyword evidence="5 10" id="KW-0067">ATP-binding</keyword>
<dbReference type="InterPro" id="IPR020635">
    <property type="entry name" value="Tyr_kinase_cat_dom"/>
</dbReference>
<dbReference type="SMART" id="SM00219">
    <property type="entry name" value="TyrKc"/>
    <property type="match status" value="1"/>
</dbReference>